<keyword evidence="2 9" id="KW-0479">Metal-binding</keyword>
<evidence type="ECO:0000256" key="8">
    <source>
        <dbReference type="ARBA" id="ARBA00023211"/>
    </source>
</evidence>
<keyword evidence="3 9" id="KW-0255">Endonuclease</keyword>
<keyword evidence="6 9" id="KW-0051">Antiviral defense</keyword>
<organism evidence="10 11">
    <name type="scientific">Sulfurihydrogenibium yellowstonense SS-5</name>
    <dbReference type="NCBI Taxonomy" id="432331"/>
    <lineage>
        <taxon>Bacteria</taxon>
        <taxon>Pseudomonadati</taxon>
        <taxon>Aquificota</taxon>
        <taxon>Aquificia</taxon>
        <taxon>Aquificales</taxon>
        <taxon>Hydrogenothermaceae</taxon>
        <taxon>Sulfurihydrogenibium</taxon>
    </lineage>
</organism>
<keyword evidence="5 9" id="KW-0460">Magnesium</keyword>
<feature type="binding site" evidence="9">
    <location>
        <position position="218"/>
    </location>
    <ligand>
        <name>Mn(2+)</name>
        <dbReference type="ChEBI" id="CHEBI:29035"/>
    </ligand>
</feature>
<keyword evidence="8 9" id="KW-0464">Manganese</keyword>
<feature type="binding site" evidence="9">
    <location>
        <position position="233"/>
    </location>
    <ligand>
        <name>Mn(2+)</name>
        <dbReference type="ChEBI" id="CHEBI:29035"/>
    </ligand>
</feature>
<dbReference type="EMBL" id="ABZS01000031">
    <property type="protein sequence ID" value="EEP61024.1"/>
    <property type="molecule type" value="Genomic_DNA"/>
</dbReference>
<dbReference type="HAMAP" id="MF_01470">
    <property type="entry name" value="Cas1"/>
    <property type="match status" value="1"/>
</dbReference>
<dbReference type="InterPro" id="IPR042206">
    <property type="entry name" value="CRISPR-assoc_Cas1_C"/>
</dbReference>
<evidence type="ECO:0000313" key="11">
    <source>
        <dbReference type="Proteomes" id="UP000005540"/>
    </source>
</evidence>
<reference evidence="10 11" key="1">
    <citation type="submission" date="2009-04" db="EMBL/GenBank/DDBJ databases">
        <authorList>
            <person name="Reysenbach A.-L."/>
            <person name="Heidelberg J.F."/>
            <person name="Nelson W.C."/>
        </authorList>
    </citation>
    <scope>NUCLEOTIDE SEQUENCE [LARGE SCALE GENOMIC DNA]</scope>
    <source>
        <strain evidence="10 11">SS-5</strain>
    </source>
</reference>
<evidence type="ECO:0000256" key="6">
    <source>
        <dbReference type="ARBA" id="ARBA00023118"/>
    </source>
</evidence>
<keyword evidence="1 9" id="KW-0540">Nuclease</keyword>
<dbReference type="Gene3D" id="1.20.120.920">
    <property type="entry name" value="CRISPR-associated endonuclease Cas1, C-terminal domain"/>
    <property type="match status" value="1"/>
</dbReference>
<dbReference type="GO" id="GO:0004520">
    <property type="term" value="F:DNA endonuclease activity"/>
    <property type="evidence" value="ECO:0007669"/>
    <property type="project" value="InterPro"/>
</dbReference>
<dbReference type="NCBIfam" id="TIGR03641">
    <property type="entry name" value="cas1_HMARI"/>
    <property type="match status" value="1"/>
</dbReference>
<feature type="binding site" evidence="9">
    <location>
        <position position="152"/>
    </location>
    <ligand>
        <name>Mn(2+)</name>
        <dbReference type="ChEBI" id="CHEBI:29035"/>
    </ligand>
</feature>
<keyword evidence="11" id="KW-1185">Reference proteome</keyword>
<accession>C4FIS8</accession>
<dbReference type="GO" id="GO:0046872">
    <property type="term" value="F:metal ion binding"/>
    <property type="evidence" value="ECO:0007669"/>
    <property type="project" value="UniProtKB-UniRule"/>
</dbReference>
<dbReference type="GO" id="GO:0003677">
    <property type="term" value="F:DNA binding"/>
    <property type="evidence" value="ECO:0007669"/>
    <property type="project" value="UniProtKB-KW"/>
</dbReference>
<gene>
    <name evidence="10" type="primary">cas_2</name>
    <name evidence="9" type="synonym">cas1</name>
    <name evidence="10" type="ORF">SULYE_0468</name>
</gene>
<dbReference type="Proteomes" id="UP000005540">
    <property type="component" value="Unassembled WGS sequence"/>
</dbReference>
<dbReference type="NCBIfam" id="TIGR00287">
    <property type="entry name" value="cas1"/>
    <property type="match status" value="1"/>
</dbReference>
<dbReference type="PANTHER" id="PTHR43219:SF2">
    <property type="entry name" value="CRISPR-ASSOCIATED ENDONUCLEASE CAS1"/>
    <property type="match status" value="1"/>
</dbReference>
<evidence type="ECO:0000256" key="5">
    <source>
        <dbReference type="ARBA" id="ARBA00022842"/>
    </source>
</evidence>
<comment type="similarity">
    <text evidence="9">Belongs to the CRISPR-associated endonuclease Cas1 family.</text>
</comment>
<evidence type="ECO:0000256" key="9">
    <source>
        <dbReference type="HAMAP-Rule" id="MF_01470"/>
    </source>
</evidence>
<proteinExistence type="inferred from homology"/>
<dbReference type="InterPro" id="IPR002729">
    <property type="entry name" value="CRISPR-assoc_Cas1"/>
</dbReference>
<dbReference type="RefSeq" id="WP_007546051.1">
    <property type="nucleotide sequence ID" value="NZ_ABZS01000031.1"/>
</dbReference>
<comment type="function">
    <text evidence="9">CRISPR (clustered regularly interspaced short palindromic repeat), is an adaptive immune system that provides protection against mobile genetic elements (viruses, transposable elements and conjugative plasmids). CRISPR clusters contain spacers, sequences complementary to antecedent mobile elements, and target invading nucleic acids. CRISPR clusters are transcribed and processed into CRISPR RNA (crRNA). Acts as a dsDNA endonuclease. Involved in the integration of spacer DNA into the CRISPR cassette.</text>
</comment>
<evidence type="ECO:0000256" key="7">
    <source>
        <dbReference type="ARBA" id="ARBA00023125"/>
    </source>
</evidence>
<evidence type="ECO:0000256" key="2">
    <source>
        <dbReference type="ARBA" id="ARBA00022723"/>
    </source>
</evidence>
<comment type="cofactor">
    <cofactor evidence="9">
        <name>Mg(2+)</name>
        <dbReference type="ChEBI" id="CHEBI:18420"/>
    </cofactor>
    <cofactor evidence="9">
        <name>Mn(2+)</name>
        <dbReference type="ChEBI" id="CHEBI:29035"/>
    </cofactor>
</comment>
<name>C4FIS8_9AQUI</name>
<dbReference type="OrthoDB" id="9803119at2"/>
<evidence type="ECO:0000313" key="10">
    <source>
        <dbReference type="EMBL" id="EEP61024.1"/>
    </source>
</evidence>
<dbReference type="InterPro" id="IPR019858">
    <property type="entry name" value="CRISPR-assoc_Cas1_HMARI/TNEAP"/>
</dbReference>
<keyword evidence="4 9" id="KW-0378">Hydrolase</keyword>
<dbReference type="Pfam" id="PF01867">
    <property type="entry name" value="Cas_Cas1"/>
    <property type="match status" value="1"/>
</dbReference>
<evidence type="ECO:0000256" key="1">
    <source>
        <dbReference type="ARBA" id="ARBA00022722"/>
    </source>
</evidence>
<comment type="caution">
    <text evidence="10">The sequence shown here is derived from an EMBL/GenBank/DDBJ whole genome shotgun (WGS) entry which is preliminary data.</text>
</comment>
<dbReference type="GO" id="GO:0043571">
    <property type="term" value="P:maintenance of CRISPR repeat elements"/>
    <property type="evidence" value="ECO:0007669"/>
    <property type="project" value="UniProtKB-UniRule"/>
</dbReference>
<dbReference type="CDD" id="cd09722">
    <property type="entry name" value="Cas1_I-B"/>
    <property type="match status" value="1"/>
</dbReference>
<dbReference type="GO" id="GO:0016787">
    <property type="term" value="F:hydrolase activity"/>
    <property type="evidence" value="ECO:0007669"/>
    <property type="project" value="UniProtKB-KW"/>
</dbReference>
<protein>
    <recommendedName>
        <fullName evidence="9">CRISPR-associated endonuclease Cas1</fullName>
        <ecNumber evidence="9">3.1.-.-</ecNumber>
    </recommendedName>
</protein>
<evidence type="ECO:0000256" key="3">
    <source>
        <dbReference type="ARBA" id="ARBA00022759"/>
    </source>
</evidence>
<dbReference type="InterPro" id="IPR042211">
    <property type="entry name" value="CRISPR-assoc_Cas1_N"/>
</dbReference>
<dbReference type="EC" id="3.1.-.-" evidence="9"/>
<dbReference type="PANTHER" id="PTHR43219">
    <property type="entry name" value="CRISPR-ASSOCIATED ENDONUCLEASE CAS1"/>
    <property type="match status" value="1"/>
</dbReference>
<evidence type="ECO:0000256" key="4">
    <source>
        <dbReference type="ARBA" id="ARBA00022801"/>
    </source>
</evidence>
<dbReference type="AlphaFoldDB" id="C4FIS8"/>
<dbReference type="GO" id="GO:0051607">
    <property type="term" value="P:defense response to virus"/>
    <property type="evidence" value="ECO:0007669"/>
    <property type="project" value="UniProtKB-UniRule"/>
</dbReference>
<keyword evidence="7 9" id="KW-0238">DNA-binding</keyword>
<sequence length="326" mass="38533">MSRRYYINNSGRLKRKENTIFFEIGEKERKIIPINDIDSIYIFGEVDLNTKVLNYLAQNNIPVHIFNYYGYYSGSFLPRKKSVSGILLVSQVSHYTDYSKRLYLAKSFIEGGVYHILRNLKTNQADEEIEKINEFLKQLPDANTIEEVMAVEGNIRNVYYQAFNKIIKNQDFKIDKREYNPPTNPINALISFGNSVLYSVILSEIYKTHLEPTISYLHEPSERRFSLSLDISEIFKPLIVDTVVFNLLNYETINLSHFNQDLNFSYLNDEGRKIFLKYLEDKLETTIKHRTLQRNVSYRTLIRLECYKLIKHLLGEDDYKPLKAWW</sequence>
<comment type="subunit">
    <text evidence="9">Homodimer, forms a heterotetramer with a Cas2 homodimer.</text>
</comment>
<dbReference type="Gene3D" id="3.100.10.20">
    <property type="entry name" value="CRISPR-associated endonuclease Cas1, N-terminal domain"/>
    <property type="match status" value="1"/>
</dbReference>